<name>A0AAF0C377_9GAMM</name>
<protein>
    <submittedName>
        <fullName evidence="3">DUF4236 domain-containing protein</fullName>
    </submittedName>
</protein>
<feature type="transmembrane region" description="Helical" evidence="1">
    <location>
        <begin position="81"/>
        <end position="101"/>
    </location>
</feature>
<keyword evidence="1" id="KW-0472">Membrane</keyword>
<keyword evidence="1" id="KW-0812">Transmembrane</keyword>
<accession>A0AAF0C377</accession>
<dbReference type="KEGG" id="tact:SG35_000970"/>
<gene>
    <name evidence="3" type="ORF">SG35_000970</name>
</gene>
<feature type="domain" description="DUF4236" evidence="2">
    <location>
        <begin position="5"/>
        <end position="54"/>
    </location>
</feature>
<reference evidence="3 4" key="2">
    <citation type="journal article" date="2022" name="Mar. Drugs">
        <title>Bioassay-Guided Fractionation Leads to the Detection of Cholic Acid Generated by the Rare Thalassomonas sp.</title>
        <authorList>
            <person name="Pheiffer F."/>
            <person name="Schneider Y.K."/>
            <person name="Hansen E.H."/>
            <person name="Andersen J.H."/>
            <person name="Isaksson J."/>
            <person name="Busche T."/>
            <person name="R C."/>
            <person name="Kalinowski J."/>
            <person name="Zyl L.V."/>
            <person name="Trindade M."/>
        </authorList>
    </citation>
    <scope>NUCLEOTIDE SEQUENCE [LARGE SCALE GENOMIC DNA]</scope>
    <source>
        <strain evidence="3 4">A5K-106</strain>
    </source>
</reference>
<evidence type="ECO:0000313" key="4">
    <source>
        <dbReference type="Proteomes" id="UP000032568"/>
    </source>
</evidence>
<dbReference type="EMBL" id="CP059735">
    <property type="protein sequence ID" value="WDD99292.1"/>
    <property type="molecule type" value="Genomic_DNA"/>
</dbReference>
<organism evidence="3 4">
    <name type="scientific">Thalassomonas actiniarum</name>
    <dbReference type="NCBI Taxonomy" id="485447"/>
    <lineage>
        <taxon>Bacteria</taxon>
        <taxon>Pseudomonadati</taxon>
        <taxon>Pseudomonadota</taxon>
        <taxon>Gammaproteobacteria</taxon>
        <taxon>Alteromonadales</taxon>
        <taxon>Colwelliaceae</taxon>
        <taxon>Thalassomonas</taxon>
    </lineage>
</organism>
<evidence type="ECO:0000259" key="2">
    <source>
        <dbReference type="Pfam" id="PF14020"/>
    </source>
</evidence>
<dbReference type="InterPro" id="IPR025330">
    <property type="entry name" value="DUF4236"/>
</dbReference>
<feature type="transmembrane region" description="Helical" evidence="1">
    <location>
        <begin position="107"/>
        <end position="125"/>
    </location>
</feature>
<keyword evidence="1" id="KW-1133">Transmembrane helix</keyword>
<dbReference type="Pfam" id="PF14020">
    <property type="entry name" value="DUF4236"/>
    <property type="match status" value="1"/>
</dbReference>
<sequence>MFKKKRSIKLGKGVKLNLGKKGISSLSVGGKGLTMNFGSKGVKTTANIRGTGISQSATFFGNKNQQAPTAQQNDDGSQRNVGILLGIGTLIFPYIFAWLLLRSGYSTSSRVISFAWMAFLIYSMLTGKTT</sequence>
<evidence type="ECO:0000256" key="1">
    <source>
        <dbReference type="SAM" id="Phobius"/>
    </source>
</evidence>
<reference evidence="3 4" key="1">
    <citation type="journal article" date="2015" name="Genome Announc.">
        <title>Draft Genome Sequences of Marine Isolates of Thalassomonas viridans and Thalassomonas actiniarum.</title>
        <authorList>
            <person name="Olonade I."/>
            <person name="van Zyl L.J."/>
            <person name="Trindade M."/>
        </authorList>
    </citation>
    <scope>NUCLEOTIDE SEQUENCE [LARGE SCALE GENOMIC DNA]</scope>
    <source>
        <strain evidence="3 4">A5K-106</strain>
    </source>
</reference>
<keyword evidence="4" id="KW-1185">Reference proteome</keyword>
<dbReference type="AlphaFoldDB" id="A0AAF0C377"/>
<dbReference type="Proteomes" id="UP000032568">
    <property type="component" value="Chromosome"/>
</dbReference>
<evidence type="ECO:0000313" key="3">
    <source>
        <dbReference type="EMBL" id="WDD99292.1"/>
    </source>
</evidence>
<dbReference type="RefSeq" id="WP_044833744.1">
    <property type="nucleotide sequence ID" value="NZ_CP059735.1"/>
</dbReference>
<proteinExistence type="predicted"/>